<comment type="caution">
    <text evidence="4">The sequence shown here is derived from an EMBL/GenBank/DDBJ whole genome shotgun (WGS) entry which is preliminary data.</text>
</comment>
<dbReference type="CDD" id="cd04301">
    <property type="entry name" value="NAT_SF"/>
    <property type="match status" value="1"/>
</dbReference>
<dbReference type="PANTHER" id="PTHR42919">
    <property type="entry name" value="N-ALPHA-ACETYLTRANSFERASE"/>
    <property type="match status" value="1"/>
</dbReference>
<dbReference type="EMBL" id="JAQONE010000023">
    <property type="protein sequence ID" value="MDC2830163.1"/>
    <property type="molecule type" value="Genomic_DNA"/>
</dbReference>
<keyword evidence="2" id="KW-0012">Acyltransferase</keyword>
<organism evidence="4 5">
    <name type="scientific">Limosilactobacillus mucosae</name>
    <name type="common">Lactobacillus mucosae</name>
    <dbReference type="NCBI Taxonomy" id="97478"/>
    <lineage>
        <taxon>Bacteria</taxon>
        <taxon>Bacillati</taxon>
        <taxon>Bacillota</taxon>
        <taxon>Bacilli</taxon>
        <taxon>Lactobacillales</taxon>
        <taxon>Lactobacillaceae</taxon>
        <taxon>Limosilactobacillus</taxon>
    </lineage>
</organism>
<dbReference type="RefSeq" id="WP_272209249.1">
    <property type="nucleotide sequence ID" value="NZ_JAQOMV010000031.1"/>
</dbReference>
<dbReference type="InterPro" id="IPR051556">
    <property type="entry name" value="N-term/lysine_N-AcTrnsfr"/>
</dbReference>
<evidence type="ECO:0000256" key="1">
    <source>
        <dbReference type="ARBA" id="ARBA00022679"/>
    </source>
</evidence>
<dbReference type="PANTHER" id="PTHR42919:SF8">
    <property type="entry name" value="N-ALPHA-ACETYLTRANSFERASE 50"/>
    <property type="match status" value="1"/>
</dbReference>
<dbReference type="AlphaFoldDB" id="A0AAJ1HUE7"/>
<dbReference type="SUPFAM" id="SSF55729">
    <property type="entry name" value="Acyl-CoA N-acyltransferases (Nat)"/>
    <property type="match status" value="1"/>
</dbReference>
<evidence type="ECO:0000313" key="5">
    <source>
        <dbReference type="Proteomes" id="UP001220670"/>
    </source>
</evidence>
<proteinExistence type="predicted"/>
<sequence length="176" mass="20721">MKVEIVPVTASKQQDIVTLQEIAAKSFTAMFGPYHEPQAVKTYTDEAYALPVLIRELSDPDSRTYFLKLNDTPVGYLKLNWRMAQTDQVFENAMQLQRIYLLPEYWNQHLGSYLMDKALDEAKKSRVKTVWLGVWEHNDRARHFYERYGFKKAGSHTFVIGQDRQTDYWYALQLDE</sequence>
<dbReference type="InterPro" id="IPR000182">
    <property type="entry name" value="GNAT_dom"/>
</dbReference>
<dbReference type="Proteomes" id="UP001220670">
    <property type="component" value="Unassembled WGS sequence"/>
</dbReference>
<evidence type="ECO:0000256" key="2">
    <source>
        <dbReference type="ARBA" id="ARBA00023315"/>
    </source>
</evidence>
<dbReference type="Pfam" id="PF00583">
    <property type="entry name" value="Acetyltransf_1"/>
    <property type="match status" value="1"/>
</dbReference>
<dbReference type="GO" id="GO:0016747">
    <property type="term" value="F:acyltransferase activity, transferring groups other than amino-acyl groups"/>
    <property type="evidence" value="ECO:0007669"/>
    <property type="project" value="InterPro"/>
</dbReference>
<feature type="domain" description="N-acetyltransferase" evidence="3">
    <location>
        <begin position="3"/>
        <end position="175"/>
    </location>
</feature>
<gene>
    <name evidence="4" type="ORF">PO250_07625</name>
</gene>
<dbReference type="PROSITE" id="PS51186">
    <property type="entry name" value="GNAT"/>
    <property type="match status" value="1"/>
</dbReference>
<reference evidence="4" key="1">
    <citation type="submission" date="2023-01" db="EMBL/GenBank/DDBJ databases">
        <title>Genome analysis of 13 Lactobacillus isolated from gut of wild boar.</title>
        <authorList>
            <person name="Papp P."/>
            <person name="Libisch B."/>
            <person name="Nagy T."/>
            <person name="Olasz F."/>
        </authorList>
    </citation>
    <scope>NUCLEOTIDE SEQUENCE</scope>
    <source>
        <strain evidence="4">F146</strain>
    </source>
</reference>
<evidence type="ECO:0000313" key="4">
    <source>
        <dbReference type="EMBL" id="MDC2830163.1"/>
    </source>
</evidence>
<dbReference type="Gene3D" id="3.40.630.30">
    <property type="match status" value="1"/>
</dbReference>
<protein>
    <submittedName>
        <fullName evidence="4">GNAT family N-acetyltransferase</fullName>
    </submittedName>
</protein>
<accession>A0AAJ1HUE7</accession>
<evidence type="ECO:0000259" key="3">
    <source>
        <dbReference type="PROSITE" id="PS51186"/>
    </source>
</evidence>
<name>A0AAJ1HUE7_LIMMU</name>
<dbReference type="InterPro" id="IPR016181">
    <property type="entry name" value="Acyl_CoA_acyltransferase"/>
</dbReference>
<keyword evidence="1" id="KW-0808">Transferase</keyword>